<organism evidence="10 11">
    <name type="scientific">Meloidogyne enterolobii</name>
    <name type="common">Root-knot nematode worm</name>
    <name type="synonym">Meloidogyne mayaguensis</name>
    <dbReference type="NCBI Taxonomy" id="390850"/>
    <lineage>
        <taxon>Eukaryota</taxon>
        <taxon>Metazoa</taxon>
        <taxon>Ecdysozoa</taxon>
        <taxon>Nematoda</taxon>
        <taxon>Chromadorea</taxon>
        <taxon>Rhabditida</taxon>
        <taxon>Tylenchina</taxon>
        <taxon>Tylenchomorpha</taxon>
        <taxon>Tylenchoidea</taxon>
        <taxon>Meloidogynidae</taxon>
        <taxon>Meloidogyninae</taxon>
        <taxon>Meloidogyne</taxon>
    </lineage>
</organism>
<evidence type="ECO:0000256" key="3">
    <source>
        <dbReference type="ARBA" id="ARBA00022540"/>
    </source>
</evidence>
<dbReference type="Pfam" id="PF08662">
    <property type="entry name" value="eIF2A"/>
    <property type="match status" value="1"/>
</dbReference>
<keyword evidence="4" id="KW-0853">WD repeat</keyword>
<dbReference type="AlphaFoldDB" id="A0A6V7W245"/>
<dbReference type="InterPro" id="IPR015943">
    <property type="entry name" value="WD40/YVTN_repeat-like_dom_sf"/>
</dbReference>
<dbReference type="GO" id="GO:0005852">
    <property type="term" value="C:eukaryotic translation initiation factor 3 complex"/>
    <property type="evidence" value="ECO:0007669"/>
    <property type="project" value="InterPro"/>
</dbReference>
<comment type="subunit">
    <text evidence="7">Component of the eukaryotic translation initiation factor 3 (eIF-3) complex.</text>
</comment>
<evidence type="ECO:0000259" key="9">
    <source>
        <dbReference type="Pfam" id="PF08662"/>
    </source>
</evidence>
<dbReference type="GO" id="GO:0031369">
    <property type="term" value="F:translation initiation factor binding"/>
    <property type="evidence" value="ECO:0007669"/>
    <property type="project" value="InterPro"/>
</dbReference>
<dbReference type="PANTHER" id="PTHR14068:SF0">
    <property type="entry name" value="EUKARYOTIC TRANSLATION INITIATION FACTOR 3 SUBUNIT B"/>
    <property type="match status" value="1"/>
</dbReference>
<keyword evidence="6 7" id="KW-0648">Protein biosynthesis</keyword>
<evidence type="ECO:0000256" key="5">
    <source>
        <dbReference type="ARBA" id="ARBA00022884"/>
    </source>
</evidence>
<dbReference type="PANTHER" id="PTHR14068">
    <property type="entry name" value="EUKARYOTIC TRANSLATION INITIATION FACTOR 3 EIF3 -RELATED"/>
    <property type="match status" value="1"/>
</dbReference>
<dbReference type="Proteomes" id="UP000580250">
    <property type="component" value="Unassembled WGS sequence"/>
</dbReference>
<dbReference type="SUPFAM" id="SSF82171">
    <property type="entry name" value="DPP6 N-terminal domain-like"/>
    <property type="match status" value="1"/>
</dbReference>
<evidence type="ECO:0000313" key="11">
    <source>
        <dbReference type="Proteomes" id="UP000580250"/>
    </source>
</evidence>
<dbReference type="InterPro" id="IPR011400">
    <property type="entry name" value="EIF3B"/>
</dbReference>
<keyword evidence="3 7" id="KW-0396">Initiation factor</keyword>
<dbReference type="InterPro" id="IPR034363">
    <property type="entry name" value="eIF3B_RRM"/>
</dbReference>
<sequence>MAEVEYNLNYFIEQVREEVDDKDLVGDLLYEEPRESRYEECCIMVFNIPTVGEDRLEKLKKVLSGVFSLQNMYKFNDYYPLNEEGKTKGYVFLEYENKEAANAVRSICEGYKLDKNHTFSSYPFSALRDLKEPSANWKVPEKRSYVDLGDRWWWLQNTKCLDQFAIQYEDDGGLQLEVFTHAKNGDPILVQQRTNWSEDSIFKWTPHGSYLASLHARGVILWGGKEFKQFQRFEHGGVKHIEFSPKEGYLVTYACNTNGRDNEMFKIFDAFTGELKRTFSPFGKMSTSTTNKQLNLPFVKWSFDEKYFAYSRASSECLNVFSCEDFKLCDGKTVELEGLVNFSFNSTKNIIAYYCEEKSNANRPAEIGIMEIPSRTKLRAQRIFGVFQVNIFWQKTGLYLAAHTERYQKMNVIKNKEDVNKPAEIKYSGVTSHLEIFDCTEKTISVLTLQLPEPFLNFAWEPKGNKFCVLVGSNSPKITPLIYRYDKGKPAPQLLSKIESGTNLNSISWAPQGGWLIVYGASTPGGLVYFIDASGTTEANRIRSIEHPSLTKAFWDPTGRYLAICSFGGKSRYETGYRIYTFLGREILRKIVDSLLQFRWRPRPPIQLSEQKLKEIRKTLKQKSQQFEEEDKRELLKVSKEIIELRQSALALFKEIRQRSQNYDIEEREEKLALRGGKDLKKMELDLVEETITIALNTEMEELKETNTAKEGDDMD</sequence>
<dbReference type="InterPro" id="IPR035979">
    <property type="entry name" value="RBD_domain_sf"/>
</dbReference>
<dbReference type="CDD" id="cd12278">
    <property type="entry name" value="RRM_eIF3B"/>
    <property type="match status" value="1"/>
</dbReference>
<keyword evidence="8" id="KW-0175">Coiled coil</keyword>
<dbReference type="SUPFAM" id="SSF54928">
    <property type="entry name" value="RNA-binding domain, RBD"/>
    <property type="match status" value="1"/>
</dbReference>
<dbReference type="GO" id="GO:0003723">
    <property type="term" value="F:RNA binding"/>
    <property type="evidence" value="ECO:0007669"/>
    <property type="project" value="UniProtKB-KW"/>
</dbReference>
<comment type="function">
    <text evidence="7">Component of the eukaryotic translation initiation factor 3 (eIF-3) complex, which is involved in protein synthesis and, together with other initiation factors, stimulates binding of mRNA and methionyl-tRNAi to the 40S ribosome.</text>
</comment>
<accession>A0A6V7W245</accession>
<evidence type="ECO:0000256" key="1">
    <source>
        <dbReference type="ARBA" id="ARBA00004496"/>
    </source>
</evidence>
<evidence type="ECO:0000256" key="4">
    <source>
        <dbReference type="ARBA" id="ARBA00022574"/>
    </source>
</evidence>
<feature type="coiled-coil region" evidence="8">
    <location>
        <begin position="606"/>
        <end position="633"/>
    </location>
</feature>
<evidence type="ECO:0000256" key="8">
    <source>
        <dbReference type="SAM" id="Coils"/>
    </source>
</evidence>
<protein>
    <recommendedName>
        <fullName evidence="7">Eukaryotic translation initiation factor 3 subunit B</fullName>
        <shortName evidence="7">eIF3b</shortName>
    </recommendedName>
</protein>
<keyword evidence="5 7" id="KW-0694">RNA-binding</keyword>
<dbReference type="PIRSF" id="PIRSF036424">
    <property type="entry name" value="eIF3b"/>
    <property type="match status" value="1"/>
</dbReference>
<comment type="subcellular location">
    <subcellularLocation>
        <location evidence="1 7">Cytoplasm</location>
    </subcellularLocation>
</comment>
<dbReference type="EMBL" id="CAJEWN010000391">
    <property type="protein sequence ID" value="CAD2181129.1"/>
    <property type="molecule type" value="Genomic_DNA"/>
</dbReference>
<name>A0A6V7W245_MELEN</name>
<evidence type="ECO:0000313" key="10">
    <source>
        <dbReference type="EMBL" id="CAD2181129.1"/>
    </source>
</evidence>
<keyword evidence="2 7" id="KW-0963">Cytoplasm</keyword>
<gene>
    <name evidence="10" type="ORF">MENT_LOCUS33254</name>
</gene>
<dbReference type="Gene3D" id="2.130.10.10">
    <property type="entry name" value="YVTN repeat-like/Quinoprotein amine dehydrogenase"/>
    <property type="match status" value="1"/>
</dbReference>
<dbReference type="InterPro" id="IPR011042">
    <property type="entry name" value="6-blade_b-propeller_TolB-like"/>
</dbReference>
<dbReference type="GO" id="GO:0003743">
    <property type="term" value="F:translation initiation factor activity"/>
    <property type="evidence" value="ECO:0007669"/>
    <property type="project" value="UniProtKB-KW"/>
</dbReference>
<dbReference type="InterPro" id="IPR012677">
    <property type="entry name" value="Nucleotide-bd_a/b_plait_sf"/>
</dbReference>
<dbReference type="OrthoDB" id="10250414at2759"/>
<dbReference type="Gene3D" id="2.120.10.30">
    <property type="entry name" value="TolB, C-terminal domain"/>
    <property type="match status" value="1"/>
</dbReference>
<dbReference type="InterPro" id="IPR013979">
    <property type="entry name" value="TIF_beta_prop-like"/>
</dbReference>
<evidence type="ECO:0000256" key="6">
    <source>
        <dbReference type="ARBA" id="ARBA00022917"/>
    </source>
</evidence>
<evidence type="ECO:0000256" key="7">
    <source>
        <dbReference type="PIRNR" id="PIRNR036424"/>
    </source>
</evidence>
<comment type="similarity">
    <text evidence="7">Belongs to the eIF-3 subunit B family.</text>
</comment>
<reference evidence="10 11" key="1">
    <citation type="submission" date="2020-08" db="EMBL/GenBank/DDBJ databases">
        <authorList>
            <person name="Koutsovoulos G."/>
            <person name="Danchin GJ E."/>
        </authorList>
    </citation>
    <scope>NUCLEOTIDE SEQUENCE [LARGE SCALE GENOMIC DNA]</scope>
</reference>
<comment type="caution">
    <text evidence="10">The sequence shown here is derived from an EMBL/GenBank/DDBJ whole genome shotgun (WGS) entry which is preliminary data.</text>
</comment>
<feature type="domain" description="Translation initiation factor beta propellor-like" evidence="9">
    <location>
        <begin position="383"/>
        <end position="597"/>
    </location>
</feature>
<proteinExistence type="inferred from homology"/>
<evidence type="ECO:0000256" key="2">
    <source>
        <dbReference type="ARBA" id="ARBA00022490"/>
    </source>
</evidence>
<dbReference type="Gene3D" id="3.30.70.330">
    <property type="match status" value="1"/>
</dbReference>